<dbReference type="InterPro" id="IPR020846">
    <property type="entry name" value="MFS_dom"/>
</dbReference>
<dbReference type="PANTHER" id="PTHR43791">
    <property type="entry name" value="PERMEASE-RELATED"/>
    <property type="match status" value="1"/>
</dbReference>
<evidence type="ECO:0000256" key="2">
    <source>
        <dbReference type="ARBA" id="ARBA00022448"/>
    </source>
</evidence>
<evidence type="ECO:0000313" key="9">
    <source>
        <dbReference type="EMBL" id="KEZ38765.1"/>
    </source>
</evidence>
<feature type="compositionally biased region" description="Basic and acidic residues" evidence="6">
    <location>
        <begin position="28"/>
        <end position="42"/>
    </location>
</feature>
<evidence type="ECO:0000256" key="1">
    <source>
        <dbReference type="ARBA" id="ARBA00004141"/>
    </source>
</evidence>
<evidence type="ECO:0000259" key="8">
    <source>
        <dbReference type="PROSITE" id="PS50850"/>
    </source>
</evidence>
<dbReference type="OrthoDB" id="5298304at2759"/>
<dbReference type="VEuPathDB" id="FungiDB:SAPIO_CDS10798"/>
<evidence type="ECO:0000256" key="5">
    <source>
        <dbReference type="ARBA" id="ARBA00023136"/>
    </source>
</evidence>
<sequence length="552" mass="60604">MAERVADKSADGKDAADVNFVVSGTESPRLDGDGDGKFREPRQQQQLEYDTATVERIYRKLDLRIIPAFWILYFLCCAIRSNIGIAQTMNKDVGHDLITVLGMTPSDVSQTLSLFYVSYIIFDFPSNLIMTRVGPRAWMARIVIATGIVGSCFAAVQKPWSAKLLRFLLGAVIAGMWPGMSLYLTSFYPPSRTGKRIGMYFTAAQVSAAVVGLISAGFQLMDGVGGLTGFRWMFLLYGLVTIVVGFLLLWWLPDKPLPPGETRQRSGIMKWLPATPEALTGEDAVVHYHELRRAYHGKRWTLRDLGYVLLDWRLWPLLLMYFGVVGVGIGTQLYGSIIIASINPNFTGIEISLLFAPIWIMDLIAILIFTPLSDRFHSRRAIIFSIAVCIQIAGLLTTTFALQNTWARYGGLLLVGFGLGPTVPTCMAWTNEVFQSRHGEVGVASATALVSGLGNLGSIVTTYALYTGWPADSAKGPHRFRKSNLVMIGILCISLLSSLANMVLLRIFGAKKSRNGGGASPSDDDTSSFEDGAAKREAEERGLSGCLPWIRK</sequence>
<comment type="subcellular location">
    <subcellularLocation>
        <location evidence="1">Membrane</location>
        <topology evidence="1">Multi-pass membrane protein</topology>
    </subcellularLocation>
</comment>
<feature type="region of interest" description="Disordered" evidence="6">
    <location>
        <begin position="17"/>
        <end position="44"/>
    </location>
</feature>
<dbReference type="GO" id="GO:0015295">
    <property type="term" value="F:solute:proton symporter activity"/>
    <property type="evidence" value="ECO:0007669"/>
    <property type="project" value="TreeGrafter"/>
</dbReference>
<feature type="transmembrane region" description="Helical" evidence="7">
    <location>
        <begin position="318"/>
        <end position="342"/>
    </location>
</feature>
<keyword evidence="3 7" id="KW-0812">Transmembrane</keyword>
<dbReference type="AlphaFoldDB" id="A0A084FUK3"/>
<feature type="transmembrane region" description="Helical" evidence="7">
    <location>
        <begin position="485"/>
        <end position="505"/>
    </location>
</feature>
<dbReference type="PANTHER" id="PTHR43791:SF33">
    <property type="entry name" value="VITAMIN H TRANSPORTER 1"/>
    <property type="match status" value="1"/>
</dbReference>
<comment type="caution">
    <text evidence="9">The sequence shown here is derived from an EMBL/GenBank/DDBJ whole genome shotgun (WGS) entry which is preliminary data.</text>
</comment>
<feature type="transmembrane region" description="Helical" evidence="7">
    <location>
        <begin position="65"/>
        <end position="88"/>
    </location>
</feature>
<dbReference type="InterPro" id="IPR036259">
    <property type="entry name" value="MFS_trans_sf"/>
</dbReference>
<keyword evidence="4 7" id="KW-1133">Transmembrane helix</keyword>
<feature type="compositionally biased region" description="Basic and acidic residues" evidence="6">
    <location>
        <begin position="532"/>
        <end position="542"/>
    </location>
</feature>
<feature type="transmembrane region" description="Helical" evidence="7">
    <location>
        <begin position="409"/>
        <end position="429"/>
    </location>
</feature>
<feature type="region of interest" description="Disordered" evidence="6">
    <location>
        <begin position="513"/>
        <end position="552"/>
    </location>
</feature>
<dbReference type="FunFam" id="1.20.1250.20:FF:000399">
    <property type="entry name" value="MFS general substrate transporter"/>
    <property type="match status" value="1"/>
</dbReference>
<accession>A0A084FUK3</accession>
<dbReference type="RefSeq" id="XP_016638564.1">
    <property type="nucleotide sequence ID" value="XM_016784338.1"/>
</dbReference>
<evidence type="ECO:0000256" key="3">
    <source>
        <dbReference type="ARBA" id="ARBA00022692"/>
    </source>
</evidence>
<evidence type="ECO:0000256" key="7">
    <source>
        <dbReference type="SAM" id="Phobius"/>
    </source>
</evidence>
<feature type="domain" description="Major facilitator superfamily (MFS) profile" evidence="8">
    <location>
        <begin position="48"/>
        <end position="512"/>
    </location>
</feature>
<dbReference type="InterPro" id="IPR011701">
    <property type="entry name" value="MFS"/>
</dbReference>
<reference evidence="9 10" key="1">
    <citation type="journal article" date="2014" name="Genome Announc.">
        <title>Draft genome sequence of the pathogenic fungus Scedosporium apiospermum.</title>
        <authorList>
            <person name="Vandeputte P."/>
            <person name="Ghamrawi S."/>
            <person name="Rechenmann M."/>
            <person name="Iltis A."/>
            <person name="Giraud S."/>
            <person name="Fleury M."/>
            <person name="Thornton C."/>
            <person name="Delhaes L."/>
            <person name="Meyer W."/>
            <person name="Papon N."/>
            <person name="Bouchara J.P."/>
        </authorList>
    </citation>
    <scope>NUCLEOTIDE SEQUENCE [LARGE SCALE GENOMIC DNA]</scope>
    <source>
        <strain evidence="9 10">IHEM 14462</strain>
    </source>
</reference>
<dbReference type="HOGENOM" id="CLU_001265_0_0_1"/>
<feature type="transmembrane region" description="Helical" evidence="7">
    <location>
        <begin position="197"/>
        <end position="220"/>
    </location>
</feature>
<dbReference type="GO" id="GO:1901604">
    <property type="term" value="F:dethiobiotin transmembrane transporter activity"/>
    <property type="evidence" value="ECO:0007669"/>
    <property type="project" value="TreeGrafter"/>
</dbReference>
<feature type="transmembrane region" description="Helical" evidence="7">
    <location>
        <begin position="164"/>
        <end position="185"/>
    </location>
</feature>
<feature type="transmembrane region" description="Helical" evidence="7">
    <location>
        <begin position="441"/>
        <end position="465"/>
    </location>
</feature>
<name>A0A084FUK3_PSEDA</name>
<protein>
    <submittedName>
        <fullName evidence="9">Vitamin H transporter 1</fullName>
    </submittedName>
</protein>
<gene>
    <name evidence="9" type="ORF">SAPIO_CDS10798</name>
</gene>
<dbReference type="GeneID" id="27720030"/>
<feature type="transmembrane region" description="Helical" evidence="7">
    <location>
        <begin position="138"/>
        <end position="158"/>
    </location>
</feature>
<evidence type="ECO:0000256" key="6">
    <source>
        <dbReference type="SAM" id="MobiDB-lite"/>
    </source>
</evidence>
<feature type="transmembrane region" description="Helical" evidence="7">
    <location>
        <begin position="108"/>
        <end position="126"/>
    </location>
</feature>
<dbReference type="OMA" id="AWSFYLL"/>
<dbReference type="GO" id="GO:0005886">
    <property type="term" value="C:plasma membrane"/>
    <property type="evidence" value="ECO:0007669"/>
    <property type="project" value="TreeGrafter"/>
</dbReference>
<dbReference type="SUPFAM" id="SSF103473">
    <property type="entry name" value="MFS general substrate transporter"/>
    <property type="match status" value="1"/>
</dbReference>
<keyword evidence="5 7" id="KW-0472">Membrane</keyword>
<dbReference type="Proteomes" id="UP000028545">
    <property type="component" value="Unassembled WGS sequence"/>
</dbReference>
<dbReference type="KEGG" id="sapo:SAPIO_CDS10798"/>
<dbReference type="GO" id="GO:1905135">
    <property type="term" value="P:biotin import across plasma membrane"/>
    <property type="evidence" value="ECO:0007669"/>
    <property type="project" value="TreeGrafter"/>
</dbReference>
<feature type="transmembrane region" description="Helical" evidence="7">
    <location>
        <begin position="348"/>
        <end position="369"/>
    </location>
</feature>
<dbReference type="GO" id="GO:0015225">
    <property type="term" value="F:biotin transmembrane transporter activity"/>
    <property type="evidence" value="ECO:0007669"/>
    <property type="project" value="TreeGrafter"/>
</dbReference>
<feature type="transmembrane region" description="Helical" evidence="7">
    <location>
        <begin position="381"/>
        <end position="403"/>
    </location>
</feature>
<evidence type="ECO:0000313" key="10">
    <source>
        <dbReference type="Proteomes" id="UP000028545"/>
    </source>
</evidence>
<dbReference type="PROSITE" id="PS50850">
    <property type="entry name" value="MFS"/>
    <property type="match status" value="1"/>
</dbReference>
<dbReference type="EMBL" id="JOWA01000176">
    <property type="protein sequence ID" value="KEZ38765.1"/>
    <property type="molecule type" value="Genomic_DNA"/>
</dbReference>
<dbReference type="Pfam" id="PF07690">
    <property type="entry name" value="MFS_1"/>
    <property type="match status" value="1"/>
</dbReference>
<organism evidence="9 10">
    <name type="scientific">Pseudallescheria apiosperma</name>
    <name type="common">Scedosporium apiospermum</name>
    <dbReference type="NCBI Taxonomy" id="563466"/>
    <lineage>
        <taxon>Eukaryota</taxon>
        <taxon>Fungi</taxon>
        <taxon>Dikarya</taxon>
        <taxon>Ascomycota</taxon>
        <taxon>Pezizomycotina</taxon>
        <taxon>Sordariomycetes</taxon>
        <taxon>Hypocreomycetidae</taxon>
        <taxon>Microascales</taxon>
        <taxon>Microascaceae</taxon>
        <taxon>Scedosporium</taxon>
    </lineage>
</organism>
<evidence type="ECO:0000256" key="4">
    <source>
        <dbReference type="ARBA" id="ARBA00022989"/>
    </source>
</evidence>
<feature type="transmembrane region" description="Helical" evidence="7">
    <location>
        <begin position="232"/>
        <end position="252"/>
    </location>
</feature>
<keyword evidence="2" id="KW-0813">Transport</keyword>
<keyword evidence="10" id="KW-1185">Reference proteome</keyword>
<dbReference type="FunFam" id="1.20.1250.20:FF:000278">
    <property type="entry name" value="Putative MFS transporter"/>
    <property type="match status" value="1"/>
</dbReference>
<dbReference type="Gene3D" id="1.20.1250.20">
    <property type="entry name" value="MFS general substrate transporter like domains"/>
    <property type="match status" value="2"/>
</dbReference>
<proteinExistence type="predicted"/>